<reference evidence="1 2" key="1">
    <citation type="submission" date="2024-09" db="EMBL/GenBank/DDBJ databases">
        <title>Draft genome sequence of multifaceted antimicrobials producing Streptomyces sp. strain FH1.</title>
        <authorList>
            <person name="Hassan F."/>
            <person name="Ali H."/>
            <person name="Hassan N."/>
            <person name="Nawaz A."/>
        </authorList>
    </citation>
    <scope>NUCLEOTIDE SEQUENCE [LARGE SCALE GENOMIC DNA]</scope>
    <source>
        <strain evidence="1 2">FH1</strain>
    </source>
</reference>
<organism evidence="1 2">
    <name type="scientific">Streptomyces carpaticus</name>
    <dbReference type="NCBI Taxonomy" id="285558"/>
    <lineage>
        <taxon>Bacteria</taxon>
        <taxon>Bacillati</taxon>
        <taxon>Actinomycetota</taxon>
        <taxon>Actinomycetes</taxon>
        <taxon>Kitasatosporales</taxon>
        <taxon>Streptomycetaceae</taxon>
        <taxon>Streptomyces</taxon>
    </lineage>
</organism>
<gene>
    <name evidence="1" type="ORF">ACE11A_14295</name>
</gene>
<proteinExistence type="predicted"/>
<keyword evidence="2" id="KW-1185">Reference proteome</keyword>
<sequence>MTLTTKQVREMLDRSTVTLDHATVDLGVASQQMFTEPYLGASWTVTKDRADKERLVLWGKAPFGKDKDRSVEVHFVPRADRVETLIIYVDTKGDWTSTGRPYHSTLKNLGCETPEIAFRASVSTWPMSLDLAGAARFGSSGQQVPNRLLVRSGSPGFSSVASAMGAAPPSGALSSLFAALPLTKEMKPDLSGDVTELIKGVSLTLTSAAARFREPAKGPSELVGLSVRVRADLGAGKVVIPEVFTAQNVVLDLATPDGKRLSVGAELTGTVYTARAVLSASYAATGYYRVCGVVSADQKLLARICDELGGISIGPQKGLDLDVYVSLTVAGTDKTVEVGLNGTTTQLDSQQPIAFEIRGRRSKTATAASAFVSVPLPTAPEPSRPARDIVFSGTVTSRRGDPLAMSLTWRSPTSRDDITWTELLRAIG</sequence>
<evidence type="ECO:0000313" key="2">
    <source>
        <dbReference type="Proteomes" id="UP001577267"/>
    </source>
</evidence>
<comment type="caution">
    <text evidence="1">The sequence shown here is derived from an EMBL/GenBank/DDBJ whole genome shotgun (WGS) entry which is preliminary data.</text>
</comment>
<dbReference type="RefSeq" id="WP_375063469.1">
    <property type="nucleotide sequence ID" value="NZ_JBHGBT010000011.1"/>
</dbReference>
<dbReference type="Proteomes" id="UP001577267">
    <property type="component" value="Unassembled WGS sequence"/>
</dbReference>
<protein>
    <submittedName>
        <fullName evidence="1">Uncharacterized protein</fullName>
    </submittedName>
</protein>
<dbReference type="EMBL" id="JBHGBT010000011">
    <property type="protein sequence ID" value="MFB4195524.1"/>
    <property type="molecule type" value="Genomic_DNA"/>
</dbReference>
<evidence type="ECO:0000313" key="1">
    <source>
        <dbReference type="EMBL" id="MFB4195524.1"/>
    </source>
</evidence>
<accession>A0ABV4ZNH1</accession>
<name>A0ABV4ZNH1_9ACTN</name>